<name>A0A059Y1J2_9BACT</name>
<sequence length="149" mass="16419">MIGRETVQRVLSPGFFRGPGQRLLGALLLCFPFFFSFSHSSAPLSSWPLPEASRDIPSVIHNPLTEVVRQADLLRCLHDAVPGERHDLSWECAHGKQSVVSAPSSPPAFLLEEGPFALPDFSRVQRTDQDLPPNDEPSRASPPPRLFPA</sequence>
<dbReference type="Proteomes" id="UP000027059">
    <property type="component" value="Chromosome"/>
</dbReference>
<dbReference type="EMBL" id="CP007243">
    <property type="protein sequence ID" value="AIA31426.1"/>
    <property type="molecule type" value="Genomic_DNA"/>
</dbReference>
<accession>A0A059Y1J2</accession>
<proteinExistence type="predicted"/>
<dbReference type="KEGG" id="lfp:Y981_01430"/>
<reference evidence="2 3" key="2">
    <citation type="journal article" date="2015" name="Biomed. Res. Int.">
        <title>Effects of Arsenite Resistance on the Growth and Functional Gene Expression of Leptospirillum ferriphilum and Acidithiobacillus thiooxidans in Pure Culture and Coculture.</title>
        <authorList>
            <person name="Jiang H."/>
            <person name="Liang Y."/>
            <person name="Yin H."/>
            <person name="Xiao Y."/>
            <person name="Guo X."/>
            <person name="Xu Y."/>
            <person name="Hu Q."/>
            <person name="Liu H."/>
            <person name="Liu X."/>
        </authorList>
    </citation>
    <scope>NUCLEOTIDE SEQUENCE [LARGE SCALE GENOMIC DNA]</scope>
    <source>
        <strain evidence="2 3">YSK</strain>
    </source>
</reference>
<dbReference type="AlphaFoldDB" id="A0A059Y1J2"/>
<protein>
    <submittedName>
        <fullName evidence="2">Uncharacterized protein</fullName>
    </submittedName>
</protein>
<evidence type="ECO:0000256" key="1">
    <source>
        <dbReference type="SAM" id="MobiDB-lite"/>
    </source>
</evidence>
<keyword evidence="3" id="KW-1185">Reference proteome</keyword>
<feature type="region of interest" description="Disordered" evidence="1">
    <location>
        <begin position="122"/>
        <end position="149"/>
    </location>
</feature>
<evidence type="ECO:0000313" key="2">
    <source>
        <dbReference type="EMBL" id="AIA31426.1"/>
    </source>
</evidence>
<reference evidence="3" key="1">
    <citation type="submission" date="2014-02" db="EMBL/GenBank/DDBJ databases">
        <title>Complete genome sequence and comparative genomic analysis of the nitrogen-fixing bacterium Leptospirillum ferriphilum YSK.</title>
        <authorList>
            <person name="Guo X."/>
            <person name="Yin H."/>
            <person name="Liang Y."/>
            <person name="Hu Q."/>
            <person name="Ma L."/>
            <person name="Xiao Y."/>
            <person name="Zhang X."/>
            <person name="Qiu G."/>
            <person name="Liu X."/>
        </authorList>
    </citation>
    <scope>NUCLEOTIDE SEQUENCE [LARGE SCALE GENOMIC DNA]</scope>
    <source>
        <strain evidence="3">YSK</strain>
    </source>
</reference>
<feature type="compositionally biased region" description="Pro residues" evidence="1">
    <location>
        <begin position="140"/>
        <end position="149"/>
    </location>
</feature>
<dbReference type="HOGENOM" id="CLU_1747378_0_0_0"/>
<evidence type="ECO:0000313" key="3">
    <source>
        <dbReference type="Proteomes" id="UP000027059"/>
    </source>
</evidence>
<gene>
    <name evidence="2" type="ORF">Y981_01430</name>
</gene>
<organism evidence="2 3">
    <name type="scientific">Leptospirillum ferriphilum YSK</name>
    <dbReference type="NCBI Taxonomy" id="1441628"/>
    <lineage>
        <taxon>Bacteria</taxon>
        <taxon>Pseudomonadati</taxon>
        <taxon>Nitrospirota</taxon>
        <taxon>Nitrospiria</taxon>
        <taxon>Nitrospirales</taxon>
        <taxon>Nitrospiraceae</taxon>
        <taxon>Leptospirillum</taxon>
    </lineage>
</organism>